<dbReference type="Proteomes" id="UP000178612">
    <property type="component" value="Unassembled WGS sequence"/>
</dbReference>
<proteinExistence type="predicted"/>
<name>A0A1G2T1I0_9BACT</name>
<protein>
    <recommendedName>
        <fullName evidence="3">Methyltransferase type 11 domain-containing protein</fullName>
    </recommendedName>
</protein>
<dbReference type="CDD" id="cd02440">
    <property type="entry name" value="AdoMet_MTases"/>
    <property type="match status" value="1"/>
</dbReference>
<dbReference type="InterPro" id="IPR029063">
    <property type="entry name" value="SAM-dependent_MTases_sf"/>
</dbReference>
<dbReference type="EMBL" id="MHVJ01000013">
    <property type="protein sequence ID" value="OHA91146.1"/>
    <property type="molecule type" value="Genomic_DNA"/>
</dbReference>
<dbReference type="SUPFAM" id="SSF53335">
    <property type="entry name" value="S-adenosyl-L-methionine-dependent methyltransferases"/>
    <property type="match status" value="1"/>
</dbReference>
<gene>
    <name evidence="1" type="ORF">A2758_01560</name>
</gene>
<evidence type="ECO:0000313" key="2">
    <source>
        <dbReference type="Proteomes" id="UP000178612"/>
    </source>
</evidence>
<reference evidence="1 2" key="1">
    <citation type="journal article" date="2016" name="Nat. Commun.">
        <title>Thousands of microbial genomes shed light on interconnected biogeochemical processes in an aquifer system.</title>
        <authorList>
            <person name="Anantharaman K."/>
            <person name="Brown C.T."/>
            <person name="Hug L.A."/>
            <person name="Sharon I."/>
            <person name="Castelle C.J."/>
            <person name="Probst A.J."/>
            <person name="Thomas B.C."/>
            <person name="Singh A."/>
            <person name="Wilkins M.J."/>
            <person name="Karaoz U."/>
            <person name="Brodie E.L."/>
            <person name="Williams K.H."/>
            <person name="Hubbard S.S."/>
            <person name="Banfield J.F."/>
        </authorList>
    </citation>
    <scope>NUCLEOTIDE SEQUENCE [LARGE SCALE GENOMIC DNA]</scope>
</reference>
<dbReference type="PANTHER" id="PTHR43861">
    <property type="entry name" value="TRANS-ACONITATE 2-METHYLTRANSFERASE-RELATED"/>
    <property type="match status" value="1"/>
</dbReference>
<dbReference type="Pfam" id="PF13489">
    <property type="entry name" value="Methyltransf_23"/>
    <property type="match status" value="1"/>
</dbReference>
<dbReference type="Gene3D" id="3.40.50.150">
    <property type="entry name" value="Vaccinia Virus protein VP39"/>
    <property type="match status" value="1"/>
</dbReference>
<comment type="caution">
    <text evidence="1">The sequence shown here is derived from an EMBL/GenBank/DDBJ whole genome shotgun (WGS) entry which is preliminary data.</text>
</comment>
<evidence type="ECO:0000313" key="1">
    <source>
        <dbReference type="EMBL" id="OHA91146.1"/>
    </source>
</evidence>
<organism evidence="1 2">
    <name type="scientific">Candidatus Zambryskibacteria bacterium RIFCSPHIGHO2_01_FULL_49_18</name>
    <dbReference type="NCBI Taxonomy" id="1802740"/>
    <lineage>
        <taxon>Bacteria</taxon>
        <taxon>Candidatus Zambryskiibacteriota</taxon>
    </lineage>
</organism>
<accession>A0A1G2T1I0</accession>
<evidence type="ECO:0008006" key="3">
    <source>
        <dbReference type="Google" id="ProtNLM"/>
    </source>
</evidence>
<sequence length="230" mass="26261">MVNAEEHLVGHYEALGDFKSDFRNYNLFGLVAGLVTGKKVLDIGCGVGNFLSVLRSQGPDVVGVEPSDGMRELAAKINPEITIFKDLNMIRDVFDTVTMLDVLEHIEDDRKQMQEVYSMLNNGGQFVIVVPAHPILYGKRDKEMGHFRRYTRESLTKVLTDNGFEVRLIRSWNALGFMPYLISEKVLKKSLESKMRRKKNKLMNFWFEKIENNFDFGFGLSIICVAKKNG</sequence>
<dbReference type="AlphaFoldDB" id="A0A1G2T1I0"/>